<protein>
    <submittedName>
        <fullName evidence="4">Enoyl-CoA hydratase/isomerase</fullName>
    </submittedName>
</protein>
<dbReference type="Gene3D" id="3.90.226.10">
    <property type="entry name" value="2-enoyl-CoA Hydratase, Chain A, domain 1"/>
    <property type="match status" value="1"/>
</dbReference>
<evidence type="ECO:0000313" key="4">
    <source>
        <dbReference type="EMBL" id="ABI64605.1"/>
    </source>
</evidence>
<dbReference type="RefSeq" id="WP_011642252.1">
    <property type="nucleotide sequence ID" value="NC_008347.1"/>
</dbReference>
<keyword evidence="3 4" id="KW-0413">Isomerase</keyword>
<dbReference type="InterPro" id="IPR029045">
    <property type="entry name" value="ClpP/crotonase-like_dom_sf"/>
</dbReference>
<organism evidence="4 5">
    <name type="scientific">Maricaulis maris (strain MCS10)</name>
    <name type="common">Caulobacter maris</name>
    <dbReference type="NCBI Taxonomy" id="394221"/>
    <lineage>
        <taxon>Bacteria</taxon>
        <taxon>Pseudomonadati</taxon>
        <taxon>Pseudomonadota</taxon>
        <taxon>Alphaproteobacteria</taxon>
        <taxon>Maricaulales</taxon>
        <taxon>Maricaulaceae</taxon>
        <taxon>Maricaulis</taxon>
    </lineage>
</organism>
<proteinExistence type="predicted"/>
<dbReference type="HOGENOM" id="CLU_009834_7_2_5"/>
<dbReference type="Pfam" id="PF00378">
    <property type="entry name" value="ECH_1"/>
    <property type="match status" value="1"/>
</dbReference>
<keyword evidence="2" id="KW-0576">Peroxisome</keyword>
<dbReference type="EMBL" id="CP000449">
    <property type="protein sequence ID" value="ABI64605.1"/>
    <property type="molecule type" value="Genomic_DNA"/>
</dbReference>
<dbReference type="SUPFAM" id="SSF52096">
    <property type="entry name" value="ClpP/crotonase"/>
    <property type="match status" value="1"/>
</dbReference>
<gene>
    <name evidence="4" type="ordered locus">Mmar10_0312</name>
</gene>
<dbReference type="PANTHER" id="PTHR43684:SF1">
    <property type="entry name" value="ENOYL-COA DELTA ISOMERASE 2"/>
    <property type="match status" value="1"/>
</dbReference>
<evidence type="ECO:0000313" key="5">
    <source>
        <dbReference type="Proteomes" id="UP000001964"/>
    </source>
</evidence>
<dbReference type="InterPro" id="IPR001753">
    <property type="entry name" value="Enoyl-CoA_hydra/iso"/>
</dbReference>
<dbReference type="CDD" id="cd06558">
    <property type="entry name" value="crotonase-like"/>
    <property type="match status" value="1"/>
</dbReference>
<dbReference type="eggNOG" id="COG1024">
    <property type="taxonomic scope" value="Bacteria"/>
</dbReference>
<dbReference type="KEGG" id="mmr:Mmar10_0312"/>
<sequence length="264" mass="27800">MNPGAPPSPVLVSRDGDVARITLNRPGHGNALEPGLLHALCAAIGDCHDARAVVLTGAGRAFSSGGDIREFHARADNVASLQAFGDTVVSSLNRAILALRDLPCPTIAAINGPVTGGSIGLVLGCDIALMSREAFIQPYYAKMGFAPDGGWTALLPARIGSGRTASWLALDSRIDADTALAMGVVDRICASDDFTDQLAALIHELDDHDPQTALASRQLLDAGDSSHTLADRLERELDSFKRMLVRPETRQRMAAFLAPREAAG</sequence>
<dbReference type="InterPro" id="IPR051053">
    <property type="entry name" value="ECH/Chromodomain_protein"/>
</dbReference>
<dbReference type="OrthoDB" id="9777711at2"/>
<accession>Q0ASY2</accession>
<keyword evidence="5" id="KW-1185">Reference proteome</keyword>
<dbReference type="GO" id="GO:0004165">
    <property type="term" value="F:delta(3)-delta(2)-enoyl-CoA isomerase activity"/>
    <property type="evidence" value="ECO:0007669"/>
    <property type="project" value="UniProtKB-ARBA"/>
</dbReference>
<evidence type="ECO:0000256" key="3">
    <source>
        <dbReference type="ARBA" id="ARBA00023235"/>
    </source>
</evidence>
<dbReference type="Proteomes" id="UP000001964">
    <property type="component" value="Chromosome"/>
</dbReference>
<dbReference type="STRING" id="394221.Mmar10_0312"/>
<evidence type="ECO:0000256" key="1">
    <source>
        <dbReference type="ARBA" id="ARBA00004275"/>
    </source>
</evidence>
<comment type="subcellular location">
    <subcellularLocation>
        <location evidence="1">Peroxisome</location>
    </subcellularLocation>
</comment>
<reference evidence="4 5" key="1">
    <citation type="submission" date="2006-08" db="EMBL/GenBank/DDBJ databases">
        <title>Complete sequence of Maricaulis maris MCS10.</title>
        <authorList>
            <consortium name="US DOE Joint Genome Institute"/>
            <person name="Copeland A."/>
            <person name="Lucas S."/>
            <person name="Lapidus A."/>
            <person name="Barry K."/>
            <person name="Detter J.C."/>
            <person name="Glavina del Rio T."/>
            <person name="Hammon N."/>
            <person name="Israni S."/>
            <person name="Dalin E."/>
            <person name="Tice H."/>
            <person name="Pitluck S."/>
            <person name="Saunders E."/>
            <person name="Brettin T."/>
            <person name="Bruce D."/>
            <person name="Han C."/>
            <person name="Tapia R."/>
            <person name="Gilna P."/>
            <person name="Schmutz J."/>
            <person name="Larimer F."/>
            <person name="Land M."/>
            <person name="Hauser L."/>
            <person name="Kyrpides N."/>
            <person name="Mikhailova N."/>
            <person name="Viollier P."/>
            <person name="Stephens C."/>
            <person name="Richardson P."/>
        </authorList>
    </citation>
    <scope>NUCLEOTIDE SEQUENCE [LARGE SCALE GENOMIC DNA]</scope>
    <source>
        <strain evidence="4 5">MCS10</strain>
    </source>
</reference>
<dbReference type="PANTHER" id="PTHR43684">
    <property type="match status" value="1"/>
</dbReference>
<evidence type="ECO:0000256" key="2">
    <source>
        <dbReference type="ARBA" id="ARBA00023140"/>
    </source>
</evidence>
<dbReference type="AlphaFoldDB" id="Q0ASY2"/>
<name>Q0ASY2_MARMM</name>